<dbReference type="GeneID" id="25406083"/>
<dbReference type="RefSeq" id="WP_020963197.1">
    <property type="nucleotide sequence ID" value="NZ_CP007493.1"/>
</dbReference>
<dbReference type="InterPro" id="IPR002934">
    <property type="entry name" value="Polymerase_NTP_transf_dom"/>
</dbReference>
<evidence type="ECO:0000313" key="2">
    <source>
        <dbReference type="EMBL" id="AJB41693.1"/>
    </source>
</evidence>
<dbReference type="InterPro" id="IPR043519">
    <property type="entry name" value="NT_sf"/>
</dbReference>
<sequence length="115" mass="12942">MGKAKSALASQHEALERAKSFVEKAKARASCLGLTLLGAYLVGSRARGDYLRDSDIDIILVVKGLKNLNFLERLQLFTDTLEPSIDLRIYDAEEWESTENTWINQLKQEAIKIDT</sequence>
<organism evidence="2 3">
    <name type="scientific">Thermofilum adornatum 1505</name>
    <dbReference type="NCBI Taxonomy" id="697581"/>
    <lineage>
        <taxon>Archaea</taxon>
        <taxon>Thermoproteota</taxon>
        <taxon>Thermoprotei</taxon>
        <taxon>Thermofilales</taxon>
        <taxon>Thermofilaceae</taxon>
        <taxon>Thermofilum</taxon>
    </lineage>
</organism>
<dbReference type="Gene3D" id="3.30.460.10">
    <property type="entry name" value="Beta Polymerase, domain 2"/>
    <property type="match status" value="1"/>
</dbReference>
<name>A0A3G1A6D6_9CREN</name>
<dbReference type="GO" id="GO:0016779">
    <property type="term" value="F:nucleotidyltransferase activity"/>
    <property type="evidence" value="ECO:0007669"/>
    <property type="project" value="InterPro"/>
</dbReference>
<protein>
    <recommendedName>
        <fullName evidence="1">Polymerase nucleotidyl transferase domain-containing protein</fullName>
    </recommendedName>
</protein>
<dbReference type="PANTHER" id="PTHR43449:SF1">
    <property type="entry name" value="POLYMERASE BETA NUCLEOTIDYLTRANSFERASE DOMAIN-CONTAINING PROTEIN"/>
    <property type="match status" value="1"/>
</dbReference>
<feature type="domain" description="Polymerase nucleotidyl transferase" evidence="1">
    <location>
        <begin position="38"/>
        <end position="100"/>
    </location>
</feature>
<dbReference type="PANTHER" id="PTHR43449">
    <property type="entry name" value="NUCLEOTIDYLTRANSFERASE"/>
    <property type="match status" value="1"/>
</dbReference>
<dbReference type="Proteomes" id="UP000266720">
    <property type="component" value="Chromosome"/>
</dbReference>
<dbReference type="GeneID" id="16574196"/>
<proteinExistence type="predicted"/>
<evidence type="ECO:0000313" key="3">
    <source>
        <dbReference type="Proteomes" id="UP000266720"/>
    </source>
</evidence>
<dbReference type="EMBL" id="CP007493">
    <property type="protein sequence ID" value="AJB41693.1"/>
    <property type="molecule type" value="Genomic_DNA"/>
</dbReference>
<evidence type="ECO:0000259" key="1">
    <source>
        <dbReference type="Pfam" id="PF01909"/>
    </source>
</evidence>
<accession>A0A3G1A6D6</accession>
<dbReference type="STRING" id="697581.TCARB_0637"/>
<dbReference type="CDD" id="cd05403">
    <property type="entry name" value="NT_KNTase_like"/>
    <property type="match status" value="1"/>
</dbReference>
<gene>
    <name evidence="2" type="ORF">TCARB_0637</name>
</gene>
<dbReference type="KEGG" id="tcb:TCARB_0637"/>
<dbReference type="Pfam" id="PF01909">
    <property type="entry name" value="NTP_transf_2"/>
    <property type="match status" value="1"/>
</dbReference>
<reference evidence="3" key="1">
    <citation type="book" date="2010" name="EXTREMOPHILES" publisher="0:0-0">
        <title>Complete genome sequences of ten hyperthermophilic archaea reveal their metabolic capabilities and possible ecological roles.</title>
        <editorList>
            <person name="?"/>
        </editorList>
        <authorList>
            <person name="Ravin N.V."/>
            <person name="Mardanov A.V."/>
            <person name="Bonch-Osmolovskaya E.A."/>
            <person name="Skryabin K.G."/>
        </authorList>
    </citation>
    <scope>NUCLEOTIDE SEQUENCE [LARGE SCALE GENOMIC DNA]</scope>
    <source>
        <strain evidence="3">1505</strain>
    </source>
</reference>
<dbReference type="SUPFAM" id="SSF81301">
    <property type="entry name" value="Nucleotidyltransferase"/>
    <property type="match status" value="1"/>
</dbReference>
<dbReference type="AlphaFoldDB" id="A0A3G1A6D6"/>